<feature type="transmembrane region" description="Helical" evidence="10">
    <location>
        <begin position="37"/>
        <end position="57"/>
    </location>
</feature>
<dbReference type="GO" id="GO:0015031">
    <property type="term" value="P:protein transport"/>
    <property type="evidence" value="ECO:0007669"/>
    <property type="project" value="UniProtKB-KW"/>
</dbReference>
<accession>W0FLT3</accession>
<evidence type="ECO:0000256" key="1">
    <source>
        <dbReference type="ARBA" id="ARBA00004162"/>
    </source>
</evidence>
<comment type="subcellular location">
    <subcellularLocation>
        <location evidence="1">Cell membrane</location>
        <topology evidence="1">Single-pass membrane protein</topology>
    </subcellularLocation>
</comment>
<evidence type="ECO:0000256" key="2">
    <source>
        <dbReference type="ARBA" id="ARBA00006742"/>
    </source>
</evidence>
<dbReference type="GO" id="GO:0005886">
    <property type="term" value="C:plasma membrane"/>
    <property type="evidence" value="ECO:0007669"/>
    <property type="project" value="UniProtKB-SubCell"/>
</dbReference>
<sequence>MLENIFGIATAAAEQAATTAAATDPAAAEATTGSTIAALATTFLPLVLIFVVFWFMLIRPQRKKDKQVKEMLNNLKAGDRICTIGGIYGTIVGIKDDTVTLSVGRDNLTMVVARWGIRSVEEVTIENDAQELN</sequence>
<evidence type="ECO:0000256" key="9">
    <source>
        <dbReference type="ARBA" id="ARBA00023136"/>
    </source>
</evidence>
<keyword evidence="5 10" id="KW-0812">Transmembrane</keyword>
<evidence type="ECO:0000256" key="3">
    <source>
        <dbReference type="ARBA" id="ARBA00022448"/>
    </source>
</evidence>
<dbReference type="PRINTS" id="PR01853">
    <property type="entry name" value="YAJCTRNLCASE"/>
</dbReference>
<keyword evidence="3" id="KW-0813">Transport</keyword>
<dbReference type="NCBIfam" id="TIGR00739">
    <property type="entry name" value="yajC"/>
    <property type="match status" value="1"/>
</dbReference>
<keyword evidence="4" id="KW-1003">Cell membrane</keyword>
<evidence type="ECO:0000256" key="5">
    <source>
        <dbReference type="ARBA" id="ARBA00022692"/>
    </source>
</evidence>
<evidence type="ECO:0000256" key="7">
    <source>
        <dbReference type="ARBA" id="ARBA00022989"/>
    </source>
</evidence>
<keyword evidence="7 10" id="KW-1133">Transmembrane helix</keyword>
<name>W0FLT3_9BACT</name>
<dbReference type="PANTHER" id="PTHR33909">
    <property type="entry name" value="SEC TRANSLOCON ACCESSORY COMPLEX SUBUNIT YAJC"/>
    <property type="match status" value="1"/>
</dbReference>
<keyword evidence="8" id="KW-0811">Translocation</keyword>
<dbReference type="EMBL" id="KC246793">
    <property type="protein sequence ID" value="AHF24414.1"/>
    <property type="molecule type" value="Genomic_DNA"/>
</dbReference>
<protein>
    <submittedName>
        <fullName evidence="11">Protein translocase subunit yajC</fullName>
    </submittedName>
</protein>
<dbReference type="Pfam" id="PF02699">
    <property type="entry name" value="YajC"/>
    <property type="match status" value="1"/>
</dbReference>
<evidence type="ECO:0000256" key="10">
    <source>
        <dbReference type="SAM" id="Phobius"/>
    </source>
</evidence>
<proteinExistence type="inferred from homology"/>
<reference evidence="11" key="1">
    <citation type="journal article" date="2013" name="PLoS ONE">
        <title>Metagenomic insights into the carbohydrate-active enzymes carried by the microorganisms adhering to solid digesta in the rumen of cows.</title>
        <authorList>
            <person name="Wang L."/>
            <person name="Hatem A."/>
            <person name="Catalyurek U.V."/>
            <person name="Morrison M."/>
            <person name="Yu Z."/>
        </authorList>
    </citation>
    <scope>NUCLEOTIDE SEQUENCE</scope>
</reference>
<dbReference type="InterPro" id="IPR003849">
    <property type="entry name" value="Preprotein_translocase_YajC"/>
</dbReference>
<keyword evidence="6" id="KW-0653">Protein transport</keyword>
<evidence type="ECO:0000313" key="11">
    <source>
        <dbReference type="EMBL" id="AHF24414.1"/>
    </source>
</evidence>
<comment type="similarity">
    <text evidence="2">Belongs to the YajC family.</text>
</comment>
<dbReference type="SMART" id="SM01323">
    <property type="entry name" value="YajC"/>
    <property type="match status" value="1"/>
</dbReference>
<evidence type="ECO:0000256" key="6">
    <source>
        <dbReference type="ARBA" id="ARBA00022927"/>
    </source>
</evidence>
<organism evidence="11">
    <name type="scientific">uncultured bacterium Contig1761</name>
    <dbReference type="NCBI Taxonomy" id="1393505"/>
    <lineage>
        <taxon>Bacteria</taxon>
        <taxon>environmental samples</taxon>
    </lineage>
</organism>
<evidence type="ECO:0000256" key="4">
    <source>
        <dbReference type="ARBA" id="ARBA00022475"/>
    </source>
</evidence>
<keyword evidence="9 10" id="KW-0472">Membrane</keyword>
<dbReference type="PANTHER" id="PTHR33909:SF1">
    <property type="entry name" value="SEC TRANSLOCON ACCESSORY COMPLEX SUBUNIT YAJC"/>
    <property type="match status" value="1"/>
</dbReference>
<evidence type="ECO:0000256" key="8">
    <source>
        <dbReference type="ARBA" id="ARBA00023010"/>
    </source>
</evidence>
<dbReference type="AlphaFoldDB" id="W0FLT3"/>